<dbReference type="AlphaFoldDB" id="A0A9X0CIC1"/>
<organism evidence="1 2">
    <name type="scientific">Desmophyllum pertusum</name>
    <dbReference type="NCBI Taxonomy" id="174260"/>
    <lineage>
        <taxon>Eukaryota</taxon>
        <taxon>Metazoa</taxon>
        <taxon>Cnidaria</taxon>
        <taxon>Anthozoa</taxon>
        <taxon>Hexacorallia</taxon>
        <taxon>Scleractinia</taxon>
        <taxon>Caryophylliina</taxon>
        <taxon>Caryophylliidae</taxon>
        <taxon>Desmophyllum</taxon>
    </lineage>
</organism>
<name>A0A9X0CIC1_9CNID</name>
<dbReference type="EMBL" id="MU827778">
    <property type="protein sequence ID" value="KAJ7340297.1"/>
    <property type="molecule type" value="Genomic_DNA"/>
</dbReference>
<evidence type="ECO:0000313" key="1">
    <source>
        <dbReference type="EMBL" id="KAJ7340297.1"/>
    </source>
</evidence>
<evidence type="ECO:0000313" key="2">
    <source>
        <dbReference type="Proteomes" id="UP001163046"/>
    </source>
</evidence>
<accession>A0A9X0CIC1</accession>
<gene>
    <name evidence="1" type="ORF">OS493_003030</name>
</gene>
<reference evidence="1" key="1">
    <citation type="submission" date="2023-01" db="EMBL/GenBank/DDBJ databases">
        <title>Genome assembly of the deep-sea coral Lophelia pertusa.</title>
        <authorList>
            <person name="Herrera S."/>
            <person name="Cordes E."/>
        </authorList>
    </citation>
    <scope>NUCLEOTIDE SEQUENCE</scope>
    <source>
        <strain evidence="1">USNM1676648</strain>
        <tissue evidence="1">Polyp</tissue>
    </source>
</reference>
<comment type="caution">
    <text evidence="1">The sequence shown here is derived from an EMBL/GenBank/DDBJ whole genome shotgun (WGS) entry which is preliminary data.</text>
</comment>
<protein>
    <submittedName>
        <fullName evidence="1">Uncharacterized protein</fullName>
    </submittedName>
</protein>
<dbReference type="Proteomes" id="UP001163046">
    <property type="component" value="Unassembled WGS sequence"/>
</dbReference>
<keyword evidence="2" id="KW-1185">Reference proteome</keyword>
<proteinExistence type="predicted"/>
<sequence length="85" mass="9745">MVFLFEYLHHPVQYSARFRVFPQASLVRLESAQLNKLALETFQNFIQTDQLQSLSVSSANETAIHVWGLANSHNRRCPASANLER</sequence>